<evidence type="ECO:0000256" key="7">
    <source>
        <dbReference type="ARBA" id="ARBA00023136"/>
    </source>
</evidence>
<evidence type="ECO:0000256" key="2">
    <source>
        <dbReference type="ARBA" id="ARBA00022741"/>
    </source>
</evidence>
<evidence type="ECO:0000259" key="8">
    <source>
        <dbReference type="PROSITE" id="PS51196"/>
    </source>
</evidence>
<keyword evidence="3" id="KW-0067">ATP-binding</keyword>
<accession>A0ABR2GZ30</accession>
<feature type="domain" description="SecA family profile" evidence="8">
    <location>
        <begin position="1"/>
        <end position="251"/>
    </location>
</feature>
<comment type="caution">
    <text evidence="9">The sequence shown here is derived from an EMBL/GenBank/DDBJ whole genome shotgun (WGS) entry which is preliminary data.</text>
</comment>
<evidence type="ECO:0000256" key="3">
    <source>
        <dbReference type="ARBA" id="ARBA00022840"/>
    </source>
</evidence>
<keyword evidence="5" id="KW-1278">Translocase</keyword>
<dbReference type="SUPFAM" id="SSF52540">
    <property type="entry name" value="P-loop containing nucleoside triphosphate hydrolases"/>
    <property type="match status" value="1"/>
</dbReference>
<dbReference type="PANTHER" id="PTHR30612">
    <property type="entry name" value="SECA INNER MEMBRANE COMPONENT OF SEC PROTEIN SECRETION SYSTEM"/>
    <property type="match status" value="1"/>
</dbReference>
<dbReference type="EMBL" id="JAPFFF010000052">
    <property type="protein sequence ID" value="KAK8839194.1"/>
    <property type="molecule type" value="Genomic_DNA"/>
</dbReference>
<evidence type="ECO:0000313" key="10">
    <source>
        <dbReference type="Proteomes" id="UP001470230"/>
    </source>
</evidence>
<dbReference type="Pfam" id="PF21090">
    <property type="entry name" value="P-loop_SecA"/>
    <property type="match status" value="1"/>
</dbReference>
<dbReference type="InterPro" id="IPR000185">
    <property type="entry name" value="SecA"/>
</dbReference>
<dbReference type="InterPro" id="IPR027417">
    <property type="entry name" value="P-loop_NTPase"/>
</dbReference>
<proteinExistence type="predicted"/>
<keyword evidence="4" id="KW-0653">Protein transport</keyword>
<sequence>MIMIIKEFLKKTKNSVDSLKDENKDIVFKDISMNYLYVSHPIFANLYHKICGFTGTVGNADDKKIYYDHYRLISKKVPRHKPNLRVNFPMILCETIDERNEKIVSEVIYFHEKGLPVLVIFQDLNEISKVQENLYEKGIRYINIFNGIDEHVLPERIAGIKGAVSLGSNVCGRGTDIQCGDFPLHVIVSYHSSNIRVMNQAYGRTARQGKNGTCRCICLKEQIFRKSGSLNNEKIQKAIEDFDYKIIEQKKFIESFKETRPWIFNFNIKKQQIPTEDIFELRRAKINVNRIVAYKYRFPICMSISTFLKIQSQKIFSLFNCPNCKYTWRLFQRHVREMILESWSLMIRKVEKLCSNKKKKRNFKETLNKQIGILHKKLGKYLPTDSNFDIIPTFMYIHQKVLKKYQNKIVNSFSKIGKVYFKFFETNFTLFQLGFKPYSLLSRSGARISYKNIGDTNYIEDPELKFYCLARQ</sequence>
<keyword evidence="1" id="KW-0813">Transport</keyword>
<name>A0ABR2GZ30_9EUKA</name>
<evidence type="ECO:0000256" key="4">
    <source>
        <dbReference type="ARBA" id="ARBA00022927"/>
    </source>
</evidence>
<dbReference type="PROSITE" id="PS51196">
    <property type="entry name" value="SECA_MOTOR_DEAD"/>
    <property type="match status" value="1"/>
</dbReference>
<evidence type="ECO:0000256" key="1">
    <source>
        <dbReference type="ARBA" id="ARBA00022448"/>
    </source>
</evidence>
<dbReference type="InterPro" id="IPR044722">
    <property type="entry name" value="SecA_SF2_C"/>
</dbReference>
<keyword evidence="10" id="KW-1185">Reference proteome</keyword>
<evidence type="ECO:0000313" key="9">
    <source>
        <dbReference type="EMBL" id="KAK8839194.1"/>
    </source>
</evidence>
<reference evidence="9 10" key="1">
    <citation type="submission" date="2024-04" db="EMBL/GenBank/DDBJ databases">
        <title>Tritrichomonas musculus Genome.</title>
        <authorList>
            <person name="Alves-Ferreira E."/>
            <person name="Grigg M."/>
            <person name="Lorenzi H."/>
            <person name="Galac M."/>
        </authorList>
    </citation>
    <scope>NUCLEOTIDE SEQUENCE [LARGE SCALE GENOMIC DNA]</scope>
    <source>
        <strain evidence="9 10">EAF2021</strain>
    </source>
</reference>
<dbReference type="Gene3D" id="3.40.50.300">
    <property type="entry name" value="P-loop containing nucleotide triphosphate hydrolases"/>
    <property type="match status" value="1"/>
</dbReference>
<dbReference type="InterPro" id="IPR014018">
    <property type="entry name" value="SecA_motor_DEAD"/>
</dbReference>
<evidence type="ECO:0000256" key="5">
    <source>
        <dbReference type="ARBA" id="ARBA00022967"/>
    </source>
</evidence>
<protein>
    <recommendedName>
        <fullName evidence="8">SecA family profile domain-containing protein</fullName>
    </recommendedName>
</protein>
<keyword evidence="2" id="KW-0547">Nucleotide-binding</keyword>
<gene>
    <name evidence="9" type="ORF">M9Y10_032123</name>
</gene>
<evidence type="ECO:0000256" key="6">
    <source>
        <dbReference type="ARBA" id="ARBA00023010"/>
    </source>
</evidence>
<dbReference type="Proteomes" id="UP001470230">
    <property type="component" value="Unassembled WGS sequence"/>
</dbReference>
<organism evidence="9 10">
    <name type="scientific">Tritrichomonas musculus</name>
    <dbReference type="NCBI Taxonomy" id="1915356"/>
    <lineage>
        <taxon>Eukaryota</taxon>
        <taxon>Metamonada</taxon>
        <taxon>Parabasalia</taxon>
        <taxon>Tritrichomonadida</taxon>
        <taxon>Tritrichomonadidae</taxon>
        <taxon>Tritrichomonas</taxon>
    </lineage>
</organism>
<keyword evidence="6" id="KW-0811">Translocation</keyword>
<dbReference type="PANTHER" id="PTHR30612:SF0">
    <property type="entry name" value="CHLOROPLAST PROTEIN-TRANSPORTING ATPASE"/>
    <property type="match status" value="1"/>
</dbReference>
<keyword evidence="7" id="KW-0472">Membrane</keyword>